<reference evidence="1 2" key="1">
    <citation type="submission" date="2015-01" db="EMBL/GenBank/DDBJ databases">
        <title>Draft genome of the acidophilic iron oxidizer Ferrimicrobium acidiphilum strain T23.</title>
        <authorList>
            <person name="Poehlein A."/>
            <person name="Eisen S."/>
            <person name="Schloemann M."/>
            <person name="Johnson B.D."/>
            <person name="Daniel R."/>
            <person name="Muehling M."/>
        </authorList>
    </citation>
    <scope>NUCLEOTIDE SEQUENCE [LARGE SCALE GENOMIC DNA]</scope>
    <source>
        <strain evidence="1 2">T23</strain>
    </source>
</reference>
<comment type="caution">
    <text evidence="1">The sequence shown here is derived from an EMBL/GenBank/DDBJ whole genome shotgun (WGS) entry which is preliminary data.</text>
</comment>
<accession>A0A0D8FUP5</accession>
<sequence length="99" mass="11185">MVPTERSALLCLVKGYRPRERSRLSGEGLKVMIQYENRVSSMSETSMCRHLLVSIGDAHLISREGYLDASANERDRNRVERLSHTYSGLGIDLGKEDLC</sequence>
<keyword evidence="2" id="KW-1185">Reference proteome</keyword>
<evidence type="ECO:0000313" key="1">
    <source>
        <dbReference type="EMBL" id="KJE77008.1"/>
    </source>
</evidence>
<name>A0A0D8FUP5_9ACTN</name>
<dbReference type="AlphaFoldDB" id="A0A0D8FUP5"/>
<evidence type="ECO:0000313" key="2">
    <source>
        <dbReference type="Proteomes" id="UP000032336"/>
    </source>
</evidence>
<dbReference type="Proteomes" id="UP000032336">
    <property type="component" value="Unassembled WGS sequence"/>
</dbReference>
<protein>
    <submittedName>
        <fullName evidence="1">Uncharacterized protein</fullName>
    </submittedName>
</protein>
<proteinExistence type="predicted"/>
<organism evidence="1 2">
    <name type="scientific">Ferrimicrobium acidiphilum DSM 19497</name>
    <dbReference type="NCBI Taxonomy" id="1121877"/>
    <lineage>
        <taxon>Bacteria</taxon>
        <taxon>Bacillati</taxon>
        <taxon>Actinomycetota</taxon>
        <taxon>Acidimicrobiia</taxon>
        <taxon>Acidimicrobiales</taxon>
        <taxon>Acidimicrobiaceae</taxon>
        <taxon>Ferrimicrobium</taxon>
    </lineage>
</organism>
<gene>
    <name evidence="1" type="ORF">FEAC_13340</name>
</gene>
<dbReference type="EMBL" id="JXUW01000009">
    <property type="protein sequence ID" value="KJE77008.1"/>
    <property type="molecule type" value="Genomic_DNA"/>
</dbReference>